<accession>A0ABS7T869</accession>
<comment type="caution">
    <text evidence="1">The sequence shown here is derived from an EMBL/GenBank/DDBJ whole genome shotgun (WGS) entry which is preliminary data.</text>
</comment>
<evidence type="ECO:0000313" key="2">
    <source>
        <dbReference type="Proteomes" id="UP001430954"/>
    </source>
</evidence>
<name>A0ABS7T869_9GAMM</name>
<sequence length="114" mass="12557">MATRYYIRLPDGSRARGTTPSLSFTAQGAGGFAEQLQDALREPALFERWRLLQDEPDEVDPALGVTDPNAVVHGEQHDLHIDLQVTSSIPGHVLKQRLRLLAGSAWELRDVTAA</sequence>
<protein>
    <submittedName>
        <fullName evidence="1">Uncharacterized protein</fullName>
    </submittedName>
</protein>
<organism evidence="1 2">
    <name type="scientific">Novilysobacter selenitireducens</name>
    <dbReference type="NCBI Taxonomy" id="2872639"/>
    <lineage>
        <taxon>Bacteria</taxon>
        <taxon>Pseudomonadati</taxon>
        <taxon>Pseudomonadota</taxon>
        <taxon>Gammaproteobacteria</taxon>
        <taxon>Lysobacterales</taxon>
        <taxon>Lysobacteraceae</taxon>
        <taxon>Novilysobacter</taxon>
    </lineage>
</organism>
<dbReference type="Proteomes" id="UP001430954">
    <property type="component" value="Unassembled WGS sequence"/>
</dbReference>
<dbReference type="EMBL" id="JAINZW010000005">
    <property type="protein sequence ID" value="MBZ4040079.1"/>
    <property type="molecule type" value="Genomic_DNA"/>
</dbReference>
<keyword evidence="2" id="KW-1185">Reference proteome</keyword>
<gene>
    <name evidence="1" type="ORF">K6753_11115</name>
</gene>
<reference evidence="1 2" key="1">
    <citation type="submission" date="2021-09" db="EMBL/GenBank/DDBJ databases">
        <title>Lysobacter sp. 13A isolated from the river sediment.</title>
        <authorList>
            <person name="Liu H."/>
            <person name="Li S."/>
            <person name="Mao S."/>
        </authorList>
    </citation>
    <scope>NUCLEOTIDE SEQUENCE [LARGE SCALE GENOMIC DNA]</scope>
    <source>
        <strain evidence="1 2">13A</strain>
    </source>
</reference>
<evidence type="ECO:0000313" key="1">
    <source>
        <dbReference type="EMBL" id="MBZ4040079.1"/>
    </source>
</evidence>
<dbReference type="RefSeq" id="WP_223676536.1">
    <property type="nucleotide sequence ID" value="NZ_JAINZW010000005.1"/>
</dbReference>
<proteinExistence type="predicted"/>